<evidence type="ECO:0000313" key="2">
    <source>
        <dbReference type="EMBL" id="KTD27205.1"/>
    </source>
</evidence>
<dbReference type="GO" id="GO:0016491">
    <property type="term" value="F:oxidoreductase activity"/>
    <property type="evidence" value="ECO:0007669"/>
    <property type="project" value="InterPro"/>
</dbReference>
<keyword evidence="3" id="KW-1185">Reference proteome</keyword>
<dbReference type="PATRIC" id="fig|466.6.peg.1532"/>
<dbReference type="STRING" id="466.Lmac_1453"/>
<proteinExistence type="predicted"/>
<dbReference type="SUPFAM" id="SSF51905">
    <property type="entry name" value="FAD/NAD(P)-binding domain"/>
    <property type="match status" value="1"/>
</dbReference>
<dbReference type="Proteomes" id="UP000054908">
    <property type="component" value="Unassembled WGS sequence"/>
</dbReference>
<accession>A0A0W0W498</accession>
<comment type="caution">
    <text evidence="2">The sequence shown here is derived from an EMBL/GenBank/DDBJ whole genome shotgun (WGS) entry which is preliminary data.</text>
</comment>
<evidence type="ECO:0000259" key="1">
    <source>
        <dbReference type="Pfam" id="PF01593"/>
    </source>
</evidence>
<organism evidence="2 3">
    <name type="scientific">Legionella maceachernii</name>
    <dbReference type="NCBI Taxonomy" id="466"/>
    <lineage>
        <taxon>Bacteria</taxon>
        <taxon>Pseudomonadati</taxon>
        <taxon>Pseudomonadota</taxon>
        <taxon>Gammaproteobacteria</taxon>
        <taxon>Legionellales</taxon>
        <taxon>Legionellaceae</taxon>
        <taxon>Legionella</taxon>
    </lineage>
</organism>
<dbReference type="PANTHER" id="PTHR42923:SF17">
    <property type="entry name" value="AMINE OXIDASE DOMAIN-CONTAINING PROTEIN"/>
    <property type="match status" value="1"/>
</dbReference>
<dbReference type="OrthoDB" id="20837at2"/>
<dbReference type="AlphaFoldDB" id="A0A0W0W498"/>
<dbReference type="PANTHER" id="PTHR42923">
    <property type="entry name" value="PROTOPORPHYRINOGEN OXIDASE"/>
    <property type="match status" value="1"/>
</dbReference>
<name>A0A0W0W498_9GAMM</name>
<dbReference type="InterPro" id="IPR050464">
    <property type="entry name" value="Zeta_carotene_desat/Oxidored"/>
</dbReference>
<dbReference type="InterPro" id="IPR036188">
    <property type="entry name" value="FAD/NAD-bd_sf"/>
</dbReference>
<dbReference type="InterPro" id="IPR002937">
    <property type="entry name" value="Amino_oxidase"/>
</dbReference>
<protein>
    <submittedName>
        <fullName evidence="2">Flavin containing amine oxidoreductase</fullName>
    </submittedName>
</protein>
<sequence length="412" mass="47756">MKKKIAVIGSGISGLTSSYLLSKEHDVSLFEANNYLGGHTHTLSVETEGSIYSIDTGFIVFNKRTYPNFCRLLIDLNVPIQPSEMSFSYRSDYRNIEYSGHSLNALFSDRRNLFRISFYQLIKDILSFNCHAKRFLAHTYDLEITMNDFINENTYSEQFRECYLIPMMAAIWSKNKKDTLNCSAYFILQFYKNHGLLDIFNRPKWYVIKQGSKNYINPMIENLKDRVYLNCKVNQIKREANKIKLITNSHEQVFDAVICATHSDQALSMLERPTSEEIQILSTIKYSENEVVLHKDRNLMPKNKNAWASWNYLDNQSTTPTLTYYMNRLQSIDSPHDFFVSVNLMNEIDENSIIQSFKYRHPCLNVPAIKAQKQLSLINGKNNTYYVGSYWGYGFHEDGVNSALNTCKLIGA</sequence>
<reference evidence="2 3" key="1">
    <citation type="submission" date="2015-11" db="EMBL/GenBank/DDBJ databases">
        <title>Genomic analysis of 38 Legionella species identifies large and diverse effector repertoires.</title>
        <authorList>
            <person name="Burstein D."/>
            <person name="Amaro F."/>
            <person name="Zusman T."/>
            <person name="Lifshitz Z."/>
            <person name="Cohen O."/>
            <person name="Gilbert J.A."/>
            <person name="Pupko T."/>
            <person name="Shuman H.A."/>
            <person name="Segal G."/>
        </authorList>
    </citation>
    <scope>NUCLEOTIDE SEQUENCE [LARGE SCALE GENOMIC DNA]</scope>
    <source>
        <strain evidence="2 3">PX-1-G2-E2</strain>
    </source>
</reference>
<dbReference type="Gene3D" id="3.30.70.1990">
    <property type="match status" value="1"/>
</dbReference>
<dbReference type="EMBL" id="LNYL01000033">
    <property type="protein sequence ID" value="KTD27205.1"/>
    <property type="molecule type" value="Genomic_DNA"/>
</dbReference>
<dbReference type="Gene3D" id="1.10.405.20">
    <property type="match status" value="1"/>
</dbReference>
<dbReference type="Gene3D" id="3.50.50.60">
    <property type="entry name" value="FAD/NAD(P)-binding domain"/>
    <property type="match status" value="1"/>
</dbReference>
<dbReference type="Pfam" id="PF01593">
    <property type="entry name" value="Amino_oxidase"/>
    <property type="match status" value="1"/>
</dbReference>
<dbReference type="RefSeq" id="WP_058452221.1">
    <property type="nucleotide sequence ID" value="NZ_CAAAIB010000013.1"/>
</dbReference>
<gene>
    <name evidence="2" type="ORF">Lmac_1453</name>
</gene>
<evidence type="ECO:0000313" key="3">
    <source>
        <dbReference type="Proteomes" id="UP000054908"/>
    </source>
</evidence>
<feature type="domain" description="Amine oxidase" evidence="1">
    <location>
        <begin position="12"/>
        <end position="304"/>
    </location>
</feature>